<keyword evidence="4" id="KW-0472">Membrane</keyword>
<gene>
    <name evidence="7" type="ORF">GCM10010840_18510</name>
</gene>
<dbReference type="EMBL" id="BMOL01000007">
    <property type="protein sequence ID" value="GGL80995.1"/>
    <property type="molecule type" value="Genomic_DNA"/>
</dbReference>
<dbReference type="Proteomes" id="UP000639973">
    <property type="component" value="Unassembled WGS sequence"/>
</dbReference>
<reference evidence="8" key="1">
    <citation type="journal article" date="2019" name="Int. J. Syst. Evol. Microbiol.">
        <title>The Global Catalogue of Microorganisms (GCM) 10K type strain sequencing project: providing services to taxonomists for standard genome sequencing and annotation.</title>
        <authorList>
            <consortium name="The Broad Institute Genomics Platform"/>
            <consortium name="The Broad Institute Genome Sequencing Center for Infectious Disease"/>
            <person name="Wu L."/>
            <person name="Ma J."/>
        </authorList>
    </citation>
    <scope>NUCLEOTIDE SEQUENCE [LARGE SCALE GENOMIC DNA]</scope>
    <source>
        <strain evidence="8">JCM 15442</strain>
    </source>
</reference>
<dbReference type="SUPFAM" id="SSF55874">
    <property type="entry name" value="ATPase domain of HSP90 chaperone/DNA topoisomerase II/histidine kinase"/>
    <property type="match status" value="1"/>
</dbReference>
<feature type="domain" description="Histidine kinase/HSP90-like ATPase" evidence="5">
    <location>
        <begin position="337"/>
        <end position="425"/>
    </location>
</feature>
<organism evidence="7 8">
    <name type="scientific">Deinococcus aerolatus</name>
    <dbReference type="NCBI Taxonomy" id="522487"/>
    <lineage>
        <taxon>Bacteria</taxon>
        <taxon>Thermotogati</taxon>
        <taxon>Deinococcota</taxon>
        <taxon>Deinococci</taxon>
        <taxon>Deinococcales</taxon>
        <taxon>Deinococcaceae</taxon>
        <taxon>Deinococcus</taxon>
    </lineage>
</organism>
<feature type="transmembrane region" description="Helical" evidence="4">
    <location>
        <begin position="182"/>
        <end position="203"/>
    </location>
</feature>
<feature type="domain" description="Signal transduction histidine kinase subgroup 3 dimerisation and phosphoacceptor" evidence="6">
    <location>
        <begin position="234"/>
        <end position="297"/>
    </location>
</feature>
<evidence type="ECO:0000256" key="2">
    <source>
        <dbReference type="ARBA" id="ARBA00022777"/>
    </source>
</evidence>
<evidence type="ECO:0008006" key="9">
    <source>
        <dbReference type="Google" id="ProtNLM"/>
    </source>
</evidence>
<keyword evidence="4" id="KW-1133">Transmembrane helix</keyword>
<dbReference type="InterPro" id="IPR003594">
    <property type="entry name" value="HATPase_dom"/>
</dbReference>
<proteinExistence type="predicted"/>
<evidence type="ECO:0000259" key="6">
    <source>
        <dbReference type="Pfam" id="PF07730"/>
    </source>
</evidence>
<evidence type="ECO:0000256" key="4">
    <source>
        <dbReference type="SAM" id="Phobius"/>
    </source>
</evidence>
<feature type="transmembrane region" description="Helical" evidence="4">
    <location>
        <begin position="136"/>
        <end position="152"/>
    </location>
</feature>
<keyword evidence="3" id="KW-0902">Two-component regulatory system</keyword>
<dbReference type="Pfam" id="PF02518">
    <property type="entry name" value="HATPase_c"/>
    <property type="match status" value="1"/>
</dbReference>
<dbReference type="Gene3D" id="1.20.5.1930">
    <property type="match status" value="1"/>
</dbReference>
<protein>
    <recommendedName>
        <fullName evidence="9">Signal transduction histidine kinase</fullName>
    </recommendedName>
</protein>
<accession>A0ABQ2G8V9</accession>
<dbReference type="InterPro" id="IPR036890">
    <property type="entry name" value="HATPase_C_sf"/>
</dbReference>
<name>A0ABQ2G8V9_9DEIO</name>
<sequence length="434" mass="46607">MTVLTPPPVSSTDSSSFPGVRAARRWPPFSHALGNVAVGVPAGEPLAQVRRGLRWTGLLFWTVLLVHSLLAQPSREGLTPEEVLPWGLAMVAFIAVFLTAISLPDQPRWQRLALFLAALESVLALVGNALLDANSVQGGLLVLVAAQVAVTLPVRWMLVWVTVQTVSLLTVFLTYWSAADAWAFGTGYFCFQLFAMTTAQTAVREVRARQQLAVVVDELRATRALLAEASRQAERLQISRELHDLMGHHLTALGMNLQVALHQLPSGPARGHVEQAGELAHTLLSDVRTAVRGMRETSAPCDVRAEIETLARTASLPIHLSFSAGFSVPCPVQSQVLLRTVQEGLTNVVRHAGARQVWLDLSCGAAQEGGRQLTLHARDDGHGTPRFKPGCGLSGMRERIESVGGTLEVRALPGQPLELLVRLPLSGPATGGAA</sequence>
<comment type="caution">
    <text evidence="7">The sequence shown here is derived from an EMBL/GenBank/DDBJ whole genome shotgun (WGS) entry which is preliminary data.</text>
</comment>
<dbReference type="PANTHER" id="PTHR24421">
    <property type="entry name" value="NITRATE/NITRITE SENSOR PROTEIN NARX-RELATED"/>
    <property type="match status" value="1"/>
</dbReference>
<keyword evidence="1" id="KW-0808">Transferase</keyword>
<feature type="transmembrane region" description="Helical" evidence="4">
    <location>
        <begin position="83"/>
        <end position="103"/>
    </location>
</feature>
<keyword evidence="2" id="KW-0418">Kinase</keyword>
<evidence type="ECO:0000259" key="5">
    <source>
        <dbReference type="Pfam" id="PF02518"/>
    </source>
</evidence>
<evidence type="ECO:0000313" key="7">
    <source>
        <dbReference type="EMBL" id="GGL80995.1"/>
    </source>
</evidence>
<feature type="transmembrane region" description="Helical" evidence="4">
    <location>
        <begin position="112"/>
        <end position="130"/>
    </location>
</feature>
<dbReference type="InterPro" id="IPR011712">
    <property type="entry name" value="Sig_transdc_His_kin_sub3_dim/P"/>
</dbReference>
<dbReference type="InterPro" id="IPR050482">
    <property type="entry name" value="Sensor_HK_TwoCompSys"/>
</dbReference>
<dbReference type="Pfam" id="PF07730">
    <property type="entry name" value="HisKA_3"/>
    <property type="match status" value="1"/>
</dbReference>
<keyword evidence="8" id="KW-1185">Reference proteome</keyword>
<evidence type="ECO:0000256" key="3">
    <source>
        <dbReference type="ARBA" id="ARBA00023012"/>
    </source>
</evidence>
<keyword evidence="4" id="KW-0812">Transmembrane</keyword>
<feature type="transmembrane region" description="Helical" evidence="4">
    <location>
        <begin position="53"/>
        <end position="71"/>
    </location>
</feature>
<evidence type="ECO:0000313" key="8">
    <source>
        <dbReference type="Proteomes" id="UP000639973"/>
    </source>
</evidence>
<dbReference type="CDD" id="cd16917">
    <property type="entry name" value="HATPase_UhpB-NarQ-NarX-like"/>
    <property type="match status" value="1"/>
</dbReference>
<dbReference type="Gene3D" id="3.30.565.10">
    <property type="entry name" value="Histidine kinase-like ATPase, C-terminal domain"/>
    <property type="match status" value="1"/>
</dbReference>
<evidence type="ECO:0000256" key="1">
    <source>
        <dbReference type="ARBA" id="ARBA00022679"/>
    </source>
</evidence>